<name>A0AAV0W3S3_9HEMI</name>
<evidence type="ECO:0000313" key="3">
    <source>
        <dbReference type="Proteomes" id="UP001160148"/>
    </source>
</evidence>
<evidence type="ECO:0008006" key="4">
    <source>
        <dbReference type="Google" id="ProtNLM"/>
    </source>
</evidence>
<evidence type="ECO:0000313" key="2">
    <source>
        <dbReference type="EMBL" id="CAI6350412.1"/>
    </source>
</evidence>
<reference evidence="2 3" key="1">
    <citation type="submission" date="2023-01" db="EMBL/GenBank/DDBJ databases">
        <authorList>
            <person name="Whitehead M."/>
        </authorList>
    </citation>
    <scope>NUCLEOTIDE SEQUENCE [LARGE SCALE GENOMIC DNA]</scope>
</reference>
<sequence>MKNKISNFLSEFPDSVIGKQKNKKKREEISSHPNEGLPDSVVRKQNNKKKRKKISSDPNEDNLLLKRQKCLAKPNIITTISQVPAIDDKIIKKKENKIQAAPTSTYSGCIEDIAVQDSKDQPSNTAGTVVSKIEKFVVVPSSLPSYLTLFSSLKSNFNSPLPQLIKQRSTSTPIAGSGWQKLNFDIDPLTPVKEFIPSSLPKQTNIEFEVISEELPSQPITSVNKKKGKLMLTSDKLKLGILDKIPKFCPFCDYVCERLLYLHIQTKHEEKLKLPISTSVVGINKILTNFSKNKKVLMPLQHIIDLMGDYWLNPEIRRIGYILCNLGQVTTYGGSWELNNVPEVSNPFEQYIVTSKL</sequence>
<dbReference type="EMBL" id="CARXXK010000001">
    <property type="protein sequence ID" value="CAI6350412.1"/>
    <property type="molecule type" value="Genomic_DNA"/>
</dbReference>
<keyword evidence="3" id="KW-1185">Reference proteome</keyword>
<dbReference type="AlphaFoldDB" id="A0AAV0W3S3"/>
<organism evidence="2 3">
    <name type="scientific">Macrosiphum euphorbiae</name>
    <name type="common">potato aphid</name>
    <dbReference type="NCBI Taxonomy" id="13131"/>
    <lineage>
        <taxon>Eukaryota</taxon>
        <taxon>Metazoa</taxon>
        <taxon>Ecdysozoa</taxon>
        <taxon>Arthropoda</taxon>
        <taxon>Hexapoda</taxon>
        <taxon>Insecta</taxon>
        <taxon>Pterygota</taxon>
        <taxon>Neoptera</taxon>
        <taxon>Paraneoptera</taxon>
        <taxon>Hemiptera</taxon>
        <taxon>Sternorrhyncha</taxon>
        <taxon>Aphidomorpha</taxon>
        <taxon>Aphidoidea</taxon>
        <taxon>Aphididae</taxon>
        <taxon>Macrosiphini</taxon>
        <taxon>Macrosiphum</taxon>
    </lineage>
</organism>
<feature type="region of interest" description="Disordered" evidence="1">
    <location>
        <begin position="16"/>
        <end position="59"/>
    </location>
</feature>
<accession>A0AAV0W3S3</accession>
<gene>
    <name evidence="2" type="ORF">MEUPH1_LOCUS6878</name>
</gene>
<dbReference type="Proteomes" id="UP001160148">
    <property type="component" value="Unassembled WGS sequence"/>
</dbReference>
<evidence type="ECO:0000256" key="1">
    <source>
        <dbReference type="SAM" id="MobiDB-lite"/>
    </source>
</evidence>
<proteinExistence type="predicted"/>
<protein>
    <recommendedName>
        <fullName evidence="4">C2H2-type domain-containing protein</fullName>
    </recommendedName>
</protein>
<comment type="caution">
    <text evidence="2">The sequence shown here is derived from an EMBL/GenBank/DDBJ whole genome shotgun (WGS) entry which is preliminary data.</text>
</comment>